<gene>
    <name evidence="1" type="ORF">NADRNF5_0759</name>
</gene>
<dbReference type="GeneID" id="24819988"/>
<evidence type="ECO:0008006" key="3">
    <source>
        <dbReference type="Google" id="ProtNLM"/>
    </source>
</evidence>
<dbReference type="KEGG" id="nin:NADRNF5_0759"/>
<evidence type="ECO:0000313" key="2">
    <source>
        <dbReference type="Proteomes" id="UP000032408"/>
    </source>
</evidence>
<protein>
    <recommendedName>
        <fullName evidence="3">Nitrosopumilus output domain-containing protein</fullName>
    </recommendedName>
</protein>
<sequence length="101" mass="11476">MDEYKIKNLNADETYRELVATVIEHVLLGISVDSLEIVNKKLKEDHSITTSEIFDHPESLKSVLISLYGNSYDSILNKIKNIFDTSISQNSISDFVSVLER</sequence>
<evidence type="ECO:0000313" key="1">
    <source>
        <dbReference type="EMBL" id="AJW70453.1"/>
    </source>
</evidence>
<name>A0A0D5C1M2_9ARCH</name>
<dbReference type="STRING" id="1580092.NADRNF5_0759"/>
<keyword evidence="2" id="KW-1185">Reference proteome</keyword>
<proteinExistence type="predicted"/>
<reference evidence="2" key="1">
    <citation type="submission" date="2015-03" db="EMBL/GenBank/DDBJ databases">
        <title>Characterization of two novel Thaumarchaeota isolated from the Northern Adriatic Sea.</title>
        <authorList>
            <person name="Bayer B."/>
            <person name="Vojvoda J."/>
            <person name="Offre P."/>
            <person name="Srivastava A."/>
            <person name="Elisabeth N."/>
            <person name="Garcia J.A.L."/>
            <person name="Schleper C."/>
            <person name="Herndl G.J."/>
        </authorList>
    </citation>
    <scope>NUCLEOTIDE SEQUENCE [LARGE SCALE GENOMIC DNA]</scope>
    <source>
        <strain evidence="2">NF5</strain>
    </source>
</reference>
<accession>A0A0D5C1M2</accession>
<dbReference type="Proteomes" id="UP000032408">
    <property type="component" value="Chromosome"/>
</dbReference>
<dbReference type="HOGENOM" id="CLU_2284916_0_0_2"/>
<reference evidence="1 2" key="2">
    <citation type="journal article" date="2016" name="ISME J.">
        <title>Physiological and genomic characterization of two novel marine thaumarchaeal strains indicates niche differentiation.</title>
        <authorList>
            <person name="Bayer B."/>
            <person name="Vojvoda J."/>
            <person name="Offre P."/>
            <person name="Alves R.J."/>
            <person name="Elisabeth N.H."/>
            <person name="Garcia J.A."/>
            <person name="Volland J.M."/>
            <person name="Srivastava A."/>
            <person name="Schleper C."/>
            <person name="Herndl G.J."/>
        </authorList>
    </citation>
    <scope>NUCLEOTIDE SEQUENCE [LARGE SCALE GENOMIC DNA]</scope>
    <source>
        <strain evidence="1 2">NF5</strain>
    </source>
</reference>
<dbReference type="AlphaFoldDB" id="A0A0D5C1M2"/>
<dbReference type="RefSeq" id="WP_148313058.1">
    <property type="nucleotide sequence ID" value="NZ_CP011070.1"/>
</dbReference>
<dbReference type="EMBL" id="CP011070">
    <property type="protein sequence ID" value="AJW70453.1"/>
    <property type="molecule type" value="Genomic_DNA"/>
</dbReference>
<organism evidence="1 2">
    <name type="scientific">Nitrosopumilus adriaticus</name>
    <dbReference type="NCBI Taxonomy" id="1580092"/>
    <lineage>
        <taxon>Archaea</taxon>
        <taxon>Nitrososphaerota</taxon>
        <taxon>Nitrososphaeria</taxon>
        <taxon>Nitrosopumilales</taxon>
        <taxon>Nitrosopumilaceae</taxon>
        <taxon>Nitrosopumilus</taxon>
    </lineage>
</organism>